<sequence>MDKIRLINFRNIIDSGEIRLKPLTILVGRNGSGKSSFLRLFPLLQQSFLSAKKGPLLWYRDKGVDFGDFLTTVRKGCDEIKIGFAIECNKGAGQSFEVKFLITIIQDEQETGYDRIGHVQLSFLGNEVSIAYKQGHEALVTVNNSLTHKMQYGDITYNLFPYLSFDLEYKVTGFNELRDILSDKGNYSRYYDFSDFVGISFNEFQTLLANKEFAYNIKNTYNSIILGYLSDFIMSVSMRLSYEIQNVIYLGPFREAPQRYYRLQNLATSQINMDGSNMAAFINGMKDKSNFNLRLSNKYKIKLESESHFGQISLFINKDGKRTNIIDTGFGYSQLMPVLLALYMFDVNKKDSSFPFGHITDLLCVEQPELHLHPSMQYTLGESFVDSTIQILKNKLHKKILLETHSKSIIDAVGTAVAENRLKANDVAVYIFETNYGIAEIKEASFNEDGYLTNWPLGFLD</sequence>
<accession>A0A3R6IBC5</accession>
<protein>
    <recommendedName>
        <fullName evidence="1">Endonuclease GajA/Old nuclease/RecF-like AAA domain-containing protein</fullName>
    </recommendedName>
</protein>
<dbReference type="PANTHER" id="PTHR43581:SF2">
    <property type="entry name" value="EXCINUCLEASE ATPASE SUBUNIT"/>
    <property type="match status" value="1"/>
</dbReference>
<reference evidence="2 3" key="1">
    <citation type="submission" date="2018-08" db="EMBL/GenBank/DDBJ databases">
        <title>A genome reference for cultivated species of the human gut microbiota.</title>
        <authorList>
            <person name="Zou Y."/>
            <person name="Xue W."/>
            <person name="Luo G."/>
        </authorList>
    </citation>
    <scope>NUCLEOTIDE SEQUENCE [LARGE SCALE GENOMIC DNA]</scope>
    <source>
        <strain evidence="2 3">AM22-1</strain>
    </source>
</reference>
<dbReference type="AlphaFoldDB" id="A0A3R6IBC5"/>
<dbReference type="InterPro" id="IPR014592">
    <property type="entry name" value="P-loop_UCP034888"/>
</dbReference>
<dbReference type="Proteomes" id="UP000286501">
    <property type="component" value="Unassembled WGS sequence"/>
</dbReference>
<evidence type="ECO:0000259" key="1">
    <source>
        <dbReference type="Pfam" id="PF13175"/>
    </source>
</evidence>
<dbReference type="Gene3D" id="3.40.50.300">
    <property type="entry name" value="P-loop containing nucleotide triphosphate hydrolases"/>
    <property type="match status" value="1"/>
</dbReference>
<dbReference type="SUPFAM" id="SSF52540">
    <property type="entry name" value="P-loop containing nucleoside triphosphate hydrolases"/>
    <property type="match status" value="1"/>
</dbReference>
<dbReference type="InterPro" id="IPR027417">
    <property type="entry name" value="P-loop_NTPase"/>
</dbReference>
<dbReference type="InterPro" id="IPR041685">
    <property type="entry name" value="AAA_GajA/Old/RecF-like"/>
</dbReference>
<feature type="domain" description="Endonuclease GajA/Old nuclease/RecF-like AAA" evidence="1">
    <location>
        <begin position="2"/>
        <end position="410"/>
    </location>
</feature>
<evidence type="ECO:0000313" key="2">
    <source>
        <dbReference type="EMBL" id="RHG61697.1"/>
    </source>
</evidence>
<evidence type="ECO:0000313" key="3">
    <source>
        <dbReference type="Proteomes" id="UP000286501"/>
    </source>
</evidence>
<dbReference type="RefSeq" id="WP_118201769.1">
    <property type="nucleotide sequence ID" value="NZ_QRIE01000103.1"/>
</dbReference>
<comment type="caution">
    <text evidence="2">The sequence shown here is derived from an EMBL/GenBank/DDBJ whole genome shotgun (WGS) entry which is preliminary data.</text>
</comment>
<dbReference type="PANTHER" id="PTHR43581">
    <property type="entry name" value="ATP/GTP PHOSPHATASE"/>
    <property type="match status" value="1"/>
</dbReference>
<dbReference type="PIRSF" id="PIRSF034888">
    <property type="entry name" value="P-loop_UCP034888"/>
    <property type="match status" value="1"/>
</dbReference>
<dbReference type="EMBL" id="QRIN01000101">
    <property type="protein sequence ID" value="RHG61697.1"/>
    <property type="molecule type" value="Genomic_DNA"/>
</dbReference>
<proteinExistence type="predicted"/>
<name>A0A3R6IBC5_9BACT</name>
<organism evidence="2 3">
    <name type="scientific">Segatella copri</name>
    <dbReference type="NCBI Taxonomy" id="165179"/>
    <lineage>
        <taxon>Bacteria</taxon>
        <taxon>Pseudomonadati</taxon>
        <taxon>Bacteroidota</taxon>
        <taxon>Bacteroidia</taxon>
        <taxon>Bacteroidales</taxon>
        <taxon>Prevotellaceae</taxon>
        <taxon>Segatella</taxon>
    </lineage>
</organism>
<dbReference type="Pfam" id="PF13175">
    <property type="entry name" value="AAA_15"/>
    <property type="match status" value="1"/>
</dbReference>
<dbReference type="InterPro" id="IPR051396">
    <property type="entry name" value="Bact_Antivir_Def_Nuclease"/>
</dbReference>
<gene>
    <name evidence="2" type="ORF">DW250_15015</name>
</gene>